<dbReference type="Proteomes" id="UP000019772">
    <property type="component" value="Chromosome"/>
</dbReference>
<dbReference type="EMBL" id="CP004078">
    <property type="protein sequence ID" value="AHV95712.1"/>
    <property type="molecule type" value="Genomic_DNA"/>
</dbReference>
<keyword evidence="3" id="KW-0808">Transferase</keyword>
<accession>X4ZE05</accession>
<feature type="domain" description="Methyltransferase type 11" evidence="2">
    <location>
        <begin position="49"/>
        <end position="143"/>
    </location>
</feature>
<protein>
    <submittedName>
        <fullName evidence="3">Type 11 methyltransferase</fullName>
    </submittedName>
</protein>
<feature type="region of interest" description="Disordered" evidence="1">
    <location>
        <begin position="1"/>
        <end position="21"/>
    </location>
</feature>
<dbReference type="InterPro" id="IPR013216">
    <property type="entry name" value="Methyltransf_11"/>
</dbReference>
<dbReference type="SUPFAM" id="SSF53335">
    <property type="entry name" value="S-adenosyl-L-methionine-dependent methyltransferases"/>
    <property type="match status" value="1"/>
</dbReference>
<dbReference type="AlphaFoldDB" id="X4ZE05"/>
<dbReference type="PANTHER" id="PTHR43591">
    <property type="entry name" value="METHYLTRANSFERASE"/>
    <property type="match status" value="1"/>
</dbReference>
<evidence type="ECO:0000313" key="3">
    <source>
        <dbReference type="EMBL" id="AHV95712.1"/>
    </source>
</evidence>
<dbReference type="OrthoDB" id="9784101at2"/>
<dbReference type="RefSeq" id="WP_051529712.1">
    <property type="nucleotide sequence ID" value="NZ_CP004078.1"/>
</dbReference>
<reference evidence="3 4" key="1">
    <citation type="journal article" date="2014" name="PLoS Genet.">
        <title>Comparative Genomic Analysis of N2-Fixing and Non-N2-Fixing Paenibacillus spp.: Organization, Evolution and Expression of the Nitrogen Fixation Genes.</title>
        <authorList>
            <person name="Xie J.B."/>
            <person name="Du Z."/>
            <person name="Bai L."/>
            <person name="Tian C."/>
            <person name="Zhang Y."/>
            <person name="Xie J.Y."/>
            <person name="Wang T."/>
            <person name="Liu X."/>
            <person name="Chen X."/>
            <person name="Cheng Q."/>
            <person name="Chen S."/>
            <person name="Li J."/>
        </authorList>
    </citation>
    <scope>NUCLEOTIDE SEQUENCE [LARGE SCALE GENOMIC DNA]</scope>
    <source>
        <strain evidence="3 4">T27</strain>
    </source>
</reference>
<evidence type="ECO:0000313" key="4">
    <source>
        <dbReference type="Proteomes" id="UP000019772"/>
    </source>
</evidence>
<keyword evidence="4" id="KW-1185">Reference proteome</keyword>
<evidence type="ECO:0000256" key="1">
    <source>
        <dbReference type="SAM" id="MobiDB-lite"/>
    </source>
</evidence>
<dbReference type="eggNOG" id="COG2226">
    <property type="taxonomic scope" value="Bacteria"/>
</dbReference>
<dbReference type="HOGENOM" id="CLU_037990_16_1_9"/>
<evidence type="ECO:0000259" key="2">
    <source>
        <dbReference type="Pfam" id="PF08241"/>
    </source>
</evidence>
<keyword evidence="3" id="KW-0489">Methyltransferase</keyword>
<name>X4ZE05_9BACL</name>
<dbReference type="Pfam" id="PF08241">
    <property type="entry name" value="Methyltransf_11"/>
    <property type="match status" value="1"/>
</dbReference>
<organism evidence="3 4">
    <name type="scientific">Paenibacillus sabinae T27</name>
    <dbReference type="NCBI Taxonomy" id="1268072"/>
    <lineage>
        <taxon>Bacteria</taxon>
        <taxon>Bacillati</taxon>
        <taxon>Bacillota</taxon>
        <taxon>Bacilli</taxon>
        <taxon>Bacillales</taxon>
        <taxon>Paenibacillaceae</taxon>
        <taxon>Paenibacillus</taxon>
    </lineage>
</organism>
<sequence length="199" mass="21925">MGSKERSAMNDHNKELAGLERLESQERLSAMAPERLLDLAGVGNEDVVLDIGAGGGYFTFPAAERTKGRVYAVEASPVMLEVLRGRALDLGKANVIPAKGSAERLPLEDGSVDVAIASLLLHILPSPEEGLKEMCRILKPEGRGLVVEWLHPREDGKPGHRVPLETMKLYLEACEAEVVHEDIWADTYYSIVFRKSPRR</sequence>
<dbReference type="GO" id="GO:0032259">
    <property type="term" value="P:methylation"/>
    <property type="evidence" value="ECO:0007669"/>
    <property type="project" value="UniProtKB-KW"/>
</dbReference>
<dbReference type="CDD" id="cd02440">
    <property type="entry name" value="AdoMet_MTases"/>
    <property type="match status" value="1"/>
</dbReference>
<gene>
    <name evidence="3" type="ORF">PSAB_03880</name>
</gene>
<dbReference type="Gene3D" id="3.40.50.150">
    <property type="entry name" value="Vaccinia Virus protein VP39"/>
    <property type="match status" value="1"/>
</dbReference>
<dbReference type="PATRIC" id="fig|1268072.3.peg.802"/>
<dbReference type="GO" id="GO:0008757">
    <property type="term" value="F:S-adenosylmethionine-dependent methyltransferase activity"/>
    <property type="evidence" value="ECO:0007669"/>
    <property type="project" value="InterPro"/>
</dbReference>
<dbReference type="STRING" id="1268072.PSAB_03880"/>
<dbReference type="InterPro" id="IPR029063">
    <property type="entry name" value="SAM-dependent_MTases_sf"/>
</dbReference>
<dbReference type="KEGG" id="psab:PSAB_03880"/>
<proteinExistence type="predicted"/>
<dbReference type="PANTHER" id="PTHR43591:SF24">
    <property type="entry name" value="2-METHOXY-6-POLYPRENYL-1,4-BENZOQUINOL METHYLASE, MITOCHONDRIAL"/>
    <property type="match status" value="1"/>
</dbReference>